<dbReference type="EMBL" id="FOWP01000001">
    <property type="protein sequence ID" value="SFO73665.1"/>
    <property type="molecule type" value="Genomic_DNA"/>
</dbReference>
<sequence>MKPVIAACSIRGDASCSDKELKAALGQWLDAPPRRIDRMILQALLCSAPLKAHVRSDCGLYLASRHPARATMGALLDAVCVHQRQPKPFEFVNSVSNAAGFHVAAQLGLEGPNLFIGAGTNVWQQLQMLAALDLADGAISQALLVVIDEDGDFQAQAVLVEAPTKAQDFAELTVGIEVLHLQAC</sequence>
<name>A0A1I5JLP1_9GAMM</name>
<dbReference type="AlphaFoldDB" id="A0A1I5JLP1"/>
<evidence type="ECO:0000313" key="2">
    <source>
        <dbReference type="Proteomes" id="UP000182400"/>
    </source>
</evidence>
<dbReference type="OrthoDB" id="6989355at2"/>
<reference evidence="1 2" key="1">
    <citation type="submission" date="2016-10" db="EMBL/GenBank/DDBJ databases">
        <authorList>
            <person name="de Groot N.N."/>
        </authorList>
    </citation>
    <scope>NUCLEOTIDE SEQUENCE [LARGE SCALE GENOMIC DNA]</scope>
    <source>
        <strain evidence="1 2">CCUG 59231</strain>
    </source>
</reference>
<protein>
    <recommendedName>
        <fullName evidence="3">Beta-ketoacyl synthase, N-terminal domain</fullName>
    </recommendedName>
</protein>
<dbReference type="RefSeq" id="WP_074936547.1">
    <property type="nucleotide sequence ID" value="NZ_FOWP01000001.1"/>
</dbReference>
<evidence type="ECO:0000313" key="1">
    <source>
        <dbReference type="EMBL" id="SFO73665.1"/>
    </source>
</evidence>
<dbReference type="STRING" id="658457.SAMN05216601_101547"/>
<accession>A0A1I5JLP1</accession>
<evidence type="ECO:0008006" key="3">
    <source>
        <dbReference type="Google" id="ProtNLM"/>
    </source>
</evidence>
<dbReference type="Proteomes" id="UP000182400">
    <property type="component" value="Unassembled WGS sequence"/>
</dbReference>
<organism evidence="1 2">
    <name type="scientific">Ectopseudomonas composti</name>
    <dbReference type="NCBI Taxonomy" id="658457"/>
    <lineage>
        <taxon>Bacteria</taxon>
        <taxon>Pseudomonadati</taxon>
        <taxon>Pseudomonadota</taxon>
        <taxon>Gammaproteobacteria</taxon>
        <taxon>Pseudomonadales</taxon>
        <taxon>Pseudomonadaceae</taxon>
        <taxon>Ectopseudomonas</taxon>
    </lineage>
</organism>
<proteinExistence type="predicted"/>
<gene>
    <name evidence="1" type="ORF">SAMN05216601_101547</name>
</gene>